<dbReference type="eggNOG" id="COG4401">
    <property type="taxonomic scope" value="Bacteria"/>
</dbReference>
<reference evidence="4" key="1">
    <citation type="submission" date="2010-12" db="EMBL/GenBank/DDBJ databases">
        <title>Complete sequence of Bacillus cellulosilyticus DSM 2522.</title>
        <authorList>
            <consortium name="US DOE Joint Genome Institute"/>
            <person name="Lucas S."/>
            <person name="Copeland A."/>
            <person name="Lapidus A."/>
            <person name="Cheng J.-F."/>
            <person name="Bruce D."/>
            <person name="Goodwin L."/>
            <person name="Pitluck S."/>
            <person name="Chertkov O."/>
            <person name="Detter J.C."/>
            <person name="Han C."/>
            <person name="Tapia R."/>
            <person name="Land M."/>
            <person name="Hauser L."/>
            <person name="Jeffries C."/>
            <person name="Kyrpides N."/>
            <person name="Ivanova N."/>
            <person name="Mikhailova N."/>
            <person name="Brumm P."/>
            <person name="Mead D."/>
            <person name="Woyke T."/>
        </authorList>
    </citation>
    <scope>NUCLEOTIDE SEQUENCE [LARGE SCALE GENOMIC DNA]</scope>
    <source>
        <strain evidence="4">DSM 2522</strain>
    </source>
</reference>
<dbReference type="NCBIfam" id="TIGR01796">
    <property type="entry name" value="CM_mono_aroH"/>
    <property type="match status" value="1"/>
</dbReference>
<dbReference type="EMBL" id="CP002394">
    <property type="protein sequence ID" value="ADU30137.1"/>
    <property type="molecule type" value="Genomic_DNA"/>
</dbReference>
<evidence type="ECO:0000256" key="2">
    <source>
        <dbReference type="PIRSR" id="PIRSR005965-1"/>
    </source>
</evidence>
<evidence type="ECO:0000313" key="5">
    <source>
        <dbReference type="Proteomes" id="UP000001401"/>
    </source>
</evidence>
<dbReference type="HOGENOM" id="CLU_133236_1_0_9"/>
<dbReference type="GO" id="GO:0046417">
    <property type="term" value="P:chorismate metabolic process"/>
    <property type="evidence" value="ECO:0007669"/>
    <property type="project" value="TreeGrafter"/>
</dbReference>
<dbReference type="InterPro" id="IPR008243">
    <property type="entry name" value="Chorismate_mutase_AroH"/>
</dbReference>
<dbReference type="PANTHER" id="PTHR21164:SF0">
    <property type="entry name" value="CHORISMATE MUTASE AROH"/>
    <property type="match status" value="1"/>
</dbReference>
<dbReference type="PROSITE" id="PS51167">
    <property type="entry name" value="CHORISMATE_MUT_1"/>
    <property type="match status" value="1"/>
</dbReference>
<dbReference type="SUPFAM" id="SSF55298">
    <property type="entry name" value="YjgF-like"/>
    <property type="match status" value="1"/>
</dbReference>
<dbReference type="PANTHER" id="PTHR21164">
    <property type="entry name" value="CHORISMATE MUTASE"/>
    <property type="match status" value="1"/>
</dbReference>
<dbReference type="CDD" id="cd02185">
    <property type="entry name" value="AroH"/>
    <property type="match status" value="1"/>
</dbReference>
<keyword evidence="2 3" id="KW-0028">Amino-acid biosynthesis</keyword>
<sequence>MMVRGIRGAITVEENDRKEIILATAKLAERMQEENKYHPSDVSHILITTTNDLNAAFPAVGLRELEGYELVPVMCAQEIPVPNSLEKCIRIMATVNTNKQQHEVQHIYLEKAIQLRPDLSLTKD</sequence>
<organism evidence="4 5">
    <name type="scientific">Evansella cellulosilytica (strain ATCC 21833 / DSM 2522 / FERM P-1141 / JCM 9156 / N-4)</name>
    <name type="common">Bacillus cellulosilyticus</name>
    <dbReference type="NCBI Taxonomy" id="649639"/>
    <lineage>
        <taxon>Bacteria</taxon>
        <taxon>Bacillati</taxon>
        <taxon>Bacillota</taxon>
        <taxon>Bacilli</taxon>
        <taxon>Bacillales</taxon>
        <taxon>Bacillaceae</taxon>
        <taxon>Evansella</taxon>
    </lineage>
</organism>
<dbReference type="AlphaFoldDB" id="E6TZG3"/>
<dbReference type="Pfam" id="PF07736">
    <property type="entry name" value="CM_1"/>
    <property type="match status" value="1"/>
</dbReference>
<dbReference type="PIRSF" id="PIRSF005965">
    <property type="entry name" value="Chor_mut_AroH"/>
    <property type="match status" value="1"/>
</dbReference>
<evidence type="ECO:0000256" key="1">
    <source>
        <dbReference type="NCBIfam" id="TIGR01796"/>
    </source>
</evidence>
<dbReference type="EC" id="5.4.99.5" evidence="1 3"/>
<evidence type="ECO:0000256" key="3">
    <source>
        <dbReference type="PROSITE-ProRule" id="PRU00514"/>
    </source>
</evidence>
<keyword evidence="2 3" id="KW-0057">Aromatic amino acid biosynthesis</keyword>
<keyword evidence="5" id="KW-1185">Reference proteome</keyword>
<dbReference type="Proteomes" id="UP000001401">
    <property type="component" value="Chromosome"/>
</dbReference>
<dbReference type="UniPathway" id="UPA00120">
    <property type="reaction ID" value="UER00203"/>
</dbReference>
<dbReference type="KEGG" id="bco:Bcell_1875"/>
<feature type="binding site" evidence="2">
    <location>
        <position position="90"/>
    </location>
    <ligand>
        <name>prephenate</name>
        <dbReference type="ChEBI" id="CHEBI:29934"/>
    </ligand>
</feature>
<feature type="binding site" evidence="2">
    <location>
        <position position="7"/>
    </location>
    <ligand>
        <name>prephenate</name>
        <dbReference type="ChEBI" id="CHEBI:29934"/>
    </ligand>
</feature>
<gene>
    <name evidence="4" type="ordered locus">Bcell_1875</name>
</gene>
<name>E6TZG3_EVAC2</name>
<dbReference type="Gene3D" id="3.30.1330.40">
    <property type="entry name" value="RutC-like"/>
    <property type="match status" value="1"/>
</dbReference>
<protein>
    <recommendedName>
        <fullName evidence="1 3">chorismate mutase</fullName>
        <ecNumber evidence="1 3">5.4.99.5</ecNumber>
    </recommendedName>
</protein>
<dbReference type="GO" id="GO:0009073">
    <property type="term" value="P:aromatic amino acid family biosynthetic process"/>
    <property type="evidence" value="ECO:0007669"/>
    <property type="project" value="UniProtKB-UniRule"/>
</dbReference>
<proteinExistence type="predicted"/>
<keyword evidence="3 4" id="KW-0413">Isomerase</keyword>
<evidence type="ECO:0000313" key="4">
    <source>
        <dbReference type="EMBL" id="ADU30137.1"/>
    </source>
</evidence>
<dbReference type="InterPro" id="IPR035959">
    <property type="entry name" value="RutC-like_sf"/>
</dbReference>
<dbReference type="STRING" id="649639.Bcell_1875"/>
<feature type="binding site" evidence="2">
    <location>
        <position position="108"/>
    </location>
    <ligand>
        <name>prephenate</name>
        <dbReference type="ChEBI" id="CHEBI:29934"/>
    </ligand>
</feature>
<dbReference type="GO" id="GO:0008652">
    <property type="term" value="P:amino acid biosynthetic process"/>
    <property type="evidence" value="ECO:0007669"/>
    <property type="project" value="UniProtKB-UniRule"/>
</dbReference>
<comment type="catalytic activity">
    <reaction evidence="3">
        <text>chorismate = prephenate</text>
        <dbReference type="Rhea" id="RHEA:13897"/>
        <dbReference type="ChEBI" id="CHEBI:29748"/>
        <dbReference type="ChEBI" id="CHEBI:29934"/>
        <dbReference type="EC" id="5.4.99.5"/>
    </reaction>
</comment>
<dbReference type="GO" id="GO:0004106">
    <property type="term" value="F:chorismate mutase activity"/>
    <property type="evidence" value="ECO:0007669"/>
    <property type="project" value="UniProtKB-UniRule"/>
</dbReference>
<accession>E6TZG3</accession>